<dbReference type="PANTHER" id="PTHR47797">
    <property type="entry name" value="DEHYDROGENASE, PUTATIVE (AFU_ORTHOLOGUE AFUA_8G05805)-RELATED"/>
    <property type="match status" value="1"/>
</dbReference>
<keyword evidence="1" id="KW-1133">Transmembrane helix</keyword>
<dbReference type="PROSITE" id="PS50836">
    <property type="entry name" value="DOMON"/>
    <property type="match status" value="1"/>
</dbReference>
<dbReference type="InterPro" id="IPR015920">
    <property type="entry name" value="Cellobiose_DH-like_cyt"/>
</dbReference>
<feature type="domain" description="DOMON" evidence="3">
    <location>
        <begin position="30"/>
        <end position="148"/>
    </location>
</feature>
<dbReference type="Proteomes" id="UP000764110">
    <property type="component" value="Unassembled WGS sequence"/>
</dbReference>
<evidence type="ECO:0000256" key="2">
    <source>
        <dbReference type="SAM" id="SignalP"/>
    </source>
</evidence>
<dbReference type="PANTHER" id="PTHR47797:SF4">
    <property type="entry name" value="DOMON DOMAIN-CONTAINING PROTEIN"/>
    <property type="match status" value="1"/>
</dbReference>
<dbReference type="InterPro" id="IPR005018">
    <property type="entry name" value="DOMON_domain"/>
</dbReference>
<evidence type="ECO:0000313" key="4">
    <source>
        <dbReference type="EMBL" id="KAH0602088.1"/>
    </source>
</evidence>
<evidence type="ECO:0000256" key="1">
    <source>
        <dbReference type="SAM" id="Phobius"/>
    </source>
</evidence>
<dbReference type="CDD" id="cd09630">
    <property type="entry name" value="CDH_like_cytochrome"/>
    <property type="match status" value="1"/>
</dbReference>
<keyword evidence="1" id="KW-0472">Membrane</keyword>
<feature type="chain" id="PRO_5040174511" description="DOMON domain-containing protein" evidence="2">
    <location>
        <begin position="21"/>
        <end position="369"/>
    </location>
</feature>
<keyword evidence="5" id="KW-1185">Reference proteome</keyword>
<proteinExistence type="predicted"/>
<dbReference type="CDD" id="cd08760">
    <property type="entry name" value="Cyt_b561_FRRS1_like"/>
    <property type="match status" value="1"/>
</dbReference>
<feature type="transmembrane region" description="Helical" evidence="1">
    <location>
        <begin position="226"/>
        <end position="247"/>
    </location>
</feature>
<feature type="signal peptide" evidence="2">
    <location>
        <begin position="1"/>
        <end position="20"/>
    </location>
</feature>
<comment type="caution">
    <text evidence="4">The sequence shown here is derived from an EMBL/GenBank/DDBJ whole genome shotgun (WGS) entry which is preliminary data.</text>
</comment>
<keyword evidence="2" id="KW-0732">Signal</keyword>
<dbReference type="SUPFAM" id="SSF49344">
    <property type="entry name" value="CBD9-like"/>
    <property type="match status" value="1"/>
</dbReference>
<feature type="transmembrane region" description="Helical" evidence="1">
    <location>
        <begin position="286"/>
        <end position="306"/>
    </location>
</feature>
<dbReference type="EMBL" id="JACEFI010000001">
    <property type="protein sequence ID" value="KAH0602088.1"/>
    <property type="molecule type" value="Genomic_DNA"/>
</dbReference>
<feature type="transmembrane region" description="Helical" evidence="1">
    <location>
        <begin position="318"/>
        <end position="342"/>
    </location>
</feature>
<protein>
    <recommendedName>
        <fullName evidence="3">DOMON domain-containing protein</fullName>
    </recommendedName>
</protein>
<dbReference type="SMART" id="SM00664">
    <property type="entry name" value="DoH"/>
    <property type="match status" value="1"/>
</dbReference>
<reference evidence="4 5" key="1">
    <citation type="submission" date="2020-07" db="EMBL/GenBank/DDBJ databases">
        <title>Metarhizium humberi genome.</title>
        <authorList>
            <person name="Lysoe E."/>
        </authorList>
    </citation>
    <scope>NUCLEOTIDE SEQUENCE [LARGE SCALE GENOMIC DNA]</scope>
    <source>
        <strain evidence="4 5">ESALQ1638</strain>
    </source>
</reference>
<evidence type="ECO:0000259" key="3">
    <source>
        <dbReference type="PROSITE" id="PS50836"/>
    </source>
</evidence>
<evidence type="ECO:0000313" key="5">
    <source>
        <dbReference type="Proteomes" id="UP000764110"/>
    </source>
</evidence>
<gene>
    <name evidence="4" type="ORF">MHUMG1_00967</name>
</gene>
<accession>A0A9P8SCY7</accession>
<dbReference type="Gene3D" id="2.60.40.1210">
    <property type="entry name" value="Cellobiose dehydrogenase, cytochrome domain"/>
    <property type="match status" value="1"/>
</dbReference>
<sequence length="369" mass="38373">MRGTALVAGLAALRAGTAYAAATSYCPVPDQVCFQWGVPEAAALSGSGSVYIQISAKTSYEWVGLGIGDHMSGADMFVVYADGAGNVTLSTRRGLNHAMPVYETNAGVELLAGSGEMDGWMVANVKCSSCSKLMLGSSNAWLSAWKHGGSLGSRDLDAQIGYHDGHALFSIDFSKATISSDRNPYVGGGDDAGNSTSGSGAGPAPGGGVVVVQADPIQTLLNAHGIIMSVVFVLGYPIGAMLMSLLARWAIHAGWQLVVFLAMWAGFGVGYTLARRTDLRGIISYLHIWYGRSLIILGMINGGLGLQLAGLTTDNHAFVVAYCVVVAVVAAAYVACVLLKVWRTGHRAVPEGSPGDNKMRRAVSAATQP</sequence>
<name>A0A9P8SCY7_9HYPO</name>
<dbReference type="AlphaFoldDB" id="A0A9P8SCY7"/>
<feature type="transmembrane region" description="Helical" evidence="1">
    <location>
        <begin position="254"/>
        <end position="274"/>
    </location>
</feature>
<organism evidence="4 5">
    <name type="scientific">Metarhizium humberi</name>
    <dbReference type="NCBI Taxonomy" id="2596975"/>
    <lineage>
        <taxon>Eukaryota</taxon>
        <taxon>Fungi</taxon>
        <taxon>Dikarya</taxon>
        <taxon>Ascomycota</taxon>
        <taxon>Pezizomycotina</taxon>
        <taxon>Sordariomycetes</taxon>
        <taxon>Hypocreomycetidae</taxon>
        <taxon>Hypocreales</taxon>
        <taxon>Clavicipitaceae</taxon>
        <taxon>Metarhizium</taxon>
    </lineage>
</organism>
<keyword evidence="1" id="KW-0812">Transmembrane</keyword>
<dbReference type="Pfam" id="PF16010">
    <property type="entry name" value="CDH-cyt"/>
    <property type="match status" value="1"/>
</dbReference>